<dbReference type="HOGENOM" id="CLU_156624_1_0_11"/>
<organism evidence="1 2">
    <name type="scientific">Cellulomonas flavigena (strain ATCC 482 / DSM 20109 / BCRC 11376 / JCM 18109 / NBRC 3775 / NCIMB 8073 / NRS 134)</name>
    <dbReference type="NCBI Taxonomy" id="446466"/>
    <lineage>
        <taxon>Bacteria</taxon>
        <taxon>Bacillati</taxon>
        <taxon>Actinomycetota</taxon>
        <taxon>Actinomycetes</taxon>
        <taxon>Micrococcales</taxon>
        <taxon>Cellulomonadaceae</taxon>
        <taxon>Cellulomonas</taxon>
    </lineage>
</organism>
<evidence type="ECO:0000313" key="1">
    <source>
        <dbReference type="EMBL" id="ADG74077.1"/>
    </source>
</evidence>
<dbReference type="Gene3D" id="2.60.40.2850">
    <property type="match status" value="1"/>
</dbReference>
<dbReference type="STRING" id="446466.Cfla_1173"/>
<dbReference type="NCBIfam" id="TIGR01653">
    <property type="entry name" value="lactococcin_972"/>
    <property type="match status" value="1"/>
</dbReference>
<dbReference type="RefSeq" id="WP_013116411.1">
    <property type="nucleotide sequence ID" value="NC_014151.1"/>
</dbReference>
<reference evidence="1 2" key="1">
    <citation type="journal article" date="2010" name="Stand. Genomic Sci.">
        <title>Complete genome sequence of Cellulomonas flavigena type strain (134).</title>
        <authorList>
            <person name="Abt B."/>
            <person name="Foster B."/>
            <person name="Lapidus A."/>
            <person name="Clum A."/>
            <person name="Sun H."/>
            <person name="Pukall R."/>
            <person name="Lucas S."/>
            <person name="Glavina Del Rio T."/>
            <person name="Nolan M."/>
            <person name="Tice H."/>
            <person name="Cheng J.F."/>
            <person name="Pitluck S."/>
            <person name="Liolios K."/>
            <person name="Ivanova N."/>
            <person name="Mavromatis K."/>
            <person name="Ovchinnikova G."/>
            <person name="Pati A."/>
            <person name="Goodwin L."/>
            <person name="Chen A."/>
            <person name="Palaniappan K."/>
            <person name="Land M."/>
            <person name="Hauser L."/>
            <person name="Chang Y.J."/>
            <person name="Jeffries C.D."/>
            <person name="Rohde M."/>
            <person name="Goker M."/>
            <person name="Woyke T."/>
            <person name="Bristow J."/>
            <person name="Eisen J.A."/>
            <person name="Markowitz V."/>
            <person name="Hugenholtz P."/>
            <person name="Kyrpides N.C."/>
            <person name="Klenk H.P."/>
        </authorList>
    </citation>
    <scope>NUCLEOTIDE SEQUENCE [LARGE SCALE GENOMIC DNA]</scope>
    <source>
        <strain evidence="2">ATCC 482 / DSM 20109 / BCRC 11376 / JCM 18109 / NBRC 3775 / NCIMB 8073 / NRS 134</strain>
    </source>
</reference>
<name>D5UBI2_CELFN</name>
<proteinExistence type="predicted"/>
<dbReference type="eggNOG" id="ENOG50327NF">
    <property type="taxonomic scope" value="Bacteria"/>
</dbReference>
<keyword evidence="2" id="KW-1185">Reference proteome</keyword>
<accession>D5UBI2</accession>
<dbReference type="Pfam" id="PF09683">
    <property type="entry name" value="Lactococcin_972"/>
    <property type="match status" value="1"/>
</dbReference>
<dbReference type="EMBL" id="CP001964">
    <property type="protein sequence ID" value="ADG74077.1"/>
    <property type="molecule type" value="Genomic_DNA"/>
</dbReference>
<protein>
    <submittedName>
        <fullName evidence="1">Bacteriocin, lactococcin 972 family</fullName>
    </submittedName>
</protein>
<dbReference type="KEGG" id="cfl:Cfla_1173"/>
<dbReference type="PROSITE" id="PS51318">
    <property type="entry name" value="TAT"/>
    <property type="match status" value="1"/>
</dbReference>
<gene>
    <name evidence="1" type="ordered locus">Cfla_1173</name>
</gene>
<evidence type="ECO:0000313" key="2">
    <source>
        <dbReference type="Proteomes" id="UP000000849"/>
    </source>
</evidence>
<dbReference type="AlphaFoldDB" id="D5UBI2"/>
<dbReference type="InterPro" id="IPR006540">
    <property type="entry name" value="Lactococcin_972"/>
</dbReference>
<dbReference type="Proteomes" id="UP000000849">
    <property type="component" value="Chromosome"/>
</dbReference>
<sequence length="111" mass="11913">MAARGTTRGPSRTRRALLTVALALGVAVSGGTAAYAVVVSAGGGTWHYGGPSLTPSYNWSNYLHPTKDHASSVTGDRGLVRSECRAPEVWSKASAWDSNPFRQDQAYWHYC</sequence>
<dbReference type="InterPro" id="IPR006311">
    <property type="entry name" value="TAT_signal"/>
</dbReference>